<evidence type="ECO:0000259" key="1">
    <source>
        <dbReference type="Pfam" id="PF06985"/>
    </source>
</evidence>
<dbReference type="PANTHER" id="PTHR33112">
    <property type="entry name" value="DOMAIN PROTEIN, PUTATIVE-RELATED"/>
    <property type="match status" value="1"/>
</dbReference>
<organism evidence="2 3">
    <name type="scientific">Petromyces alliaceus</name>
    <name type="common">Aspergillus alliaceus</name>
    <dbReference type="NCBI Taxonomy" id="209559"/>
    <lineage>
        <taxon>Eukaryota</taxon>
        <taxon>Fungi</taxon>
        <taxon>Dikarya</taxon>
        <taxon>Ascomycota</taxon>
        <taxon>Pezizomycotina</taxon>
        <taxon>Eurotiomycetes</taxon>
        <taxon>Eurotiomycetidae</taxon>
        <taxon>Eurotiales</taxon>
        <taxon>Aspergillaceae</taxon>
        <taxon>Aspergillus</taxon>
        <taxon>Aspergillus subgen. Circumdati</taxon>
    </lineage>
</organism>
<dbReference type="Pfam" id="PF06985">
    <property type="entry name" value="HET"/>
    <property type="match status" value="1"/>
</dbReference>
<dbReference type="AlphaFoldDB" id="A0A8H6EBM1"/>
<reference evidence="2 3" key="1">
    <citation type="submission" date="2019-04" db="EMBL/GenBank/DDBJ databases">
        <title>Aspergillus burnettii sp. nov., novel species from soil in southeast Queensland.</title>
        <authorList>
            <person name="Gilchrist C.L.M."/>
            <person name="Pitt J.I."/>
            <person name="Lange L."/>
            <person name="Lacey H.J."/>
            <person name="Vuong D."/>
            <person name="Midgley D.J."/>
            <person name="Greenfield P."/>
            <person name="Bradbury M."/>
            <person name="Lacey E."/>
            <person name="Busk P.K."/>
            <person name="Pilgaard B."/>
            <person name="Chooi Y.H."/>
            <person name="Piggott A.M."/>
        </authorList>
    </citation>
    <scope>NUCLEOTIDE SEQUENCE [LARGE SCALE GENOMIC DNA]</scope>
    <source>
        <strain evidence="2 3">FRR 5400</strain>
    </source>
</reference>
<feature type="domain" description="Heterokaryon incompatibility" evidence="1">
    <location>
        <begin position="104"/>
        <end position="255"/>
    </location>
</feature>
<dbReference type="InterPro" id="IPR010730">
    <property type="entry name" value="HET"/>
</dbReference>
<evidence type="ECO:0000313" key="3">
    <source>
        <dbReference type="Proteomes" id="UP000541154"/>
    </source>
</evidence>
<name>A0A8H6EBM1_PETAA</name>
<gene>
    <name evidence="2" type="ORF">ETB97_001514</name>
</gene>
<evidence type="ECO:0000313" key="2">
    <source>
        <dbReference type="EMBL" id="KAF5865938.1"/>
    </source>
</evidence>
<protein>
    <recommendedName>
        <fullName evidence="1">Heterokaryon incompatibility domain-containing protein</fullName>
    </recommendedName>
</protein>
<proteinExistence type="predicted"/>
<keyword evidence="3" id="KW-1185">Reference proteome</keyword>
<dbReference type="Proteomes" id="UP000541154">
    <property type="component" value="Unassembled WGS sequence"/>
</dbReference>
<sequence>MELSFTVNKTGIDNWGHVVSFCLQSMNDARKHIDTNGSHSPNTWAASMLTASKWLSRCLDSHDKCRSSPLSGYTPTRLIQIGRPSVDKIRLLPHPNIEGTVLQYATLSHCWGTSKSSNFSMLTSSSLEDLLEGIGISELDQVFQDAVFTARSLGLHYLWIDSLCIFQDSTVDWEREAPLMSHVYGGAALNIAASIAAARDITCFPKRDPSLIEPCIIKSAWSGCENNVCNLYYNGFWDATFKDLPLMKRAWVIQELLLASRVLHLTGRQLFWECYELSACETYPGGSPPNIHQQSMTRDALWSVLDSARSSPDIMGIATTAQTVDTMRKLWKEIVKVYTTAQLTYTTDKLIALSRISKIMERALRDNPANRRELYPRPSPYRAPSWSWAGLDGRVSLSLVTDEQIQNVKPLIDILICKVHTATDDPFGAVTGGVLRLSGRLATIQLDPDSNNGWLVFFDGTWWSDRVGLFIRLDCALSTHQLHCLPLFLDNHQLPIWNVSCLLLEPTGDLKGQFRRVGALNAFSGALGMQSWTNFEDKKNEDWLEYEARDDDGRYVVSIL</sequence>
<comment type="caution">
    <text evidence="2">The sequence shown here is derived from an EMBL/GenBank/DDBJ whole genome shotgun (WGS) entry which is preliminary data.</text>
</comment>
<dbReference type="EMBL" id="SPNV01000013">
    <property type="protein sequence ID" value="KAF5865938.1"/>
    <property type="molecule type" value="Genomic_DNA"/>
</dbReference>
<accession>A0A8H6EBM1</accession>
<dbReference type="PANTHER" id="PTHR33112:SF10">
    <property type="entry name" value="TOL"/>
    <property type="match status" value="1"/>
</dbReference>